<evidence type="ECO:0000256" key="1">
    <source>
        <dbReference type="SAM" id="MobiDB-lite"/>
    </source>
</evidence>
<evidence type="ECO:0000256" key="2">
    <source>
        <dbReference type="SAM" id="Phobius"/>
    </source>
</evidence>
<evidence type="ECO:0008006" key="5">
    <source>
        <dbReference type="Google" id="ProtNLM"/>
    </source>
</evidence>
<feature type="compositionally biased region" description="Low complexity" evidence="1">
    <location>
        <begin position="35"/>
        <end position="66"/>
    </location>
</feature>
<organism evidence="3 4">
    <name type="scientific">Novymonas esmeraldas</name>
    <dbReference type="NCBI Taxonomy" id="1808958"/>
    <lineage>
        <taxon>Eukaryota</taxon>
        <taxon>Discoba</taxon>
        <taxon>Euglenozoa</taxon>
        <taxon>Kinetoplastea</taxon>
        <taxon>Metakinetoplastina</taxon>
        <taxon>Trypanosomatida</taxon>
        <taxon>Trypanosomatidae</taxon>
        <taxon>Novymonas</taxon>
    </lineage>
</organism>
<sequence>MQRVCGSALRCVRVGGVAQSTASLPHTCLPWTASRRASSSSVPPSGGSAAVQSSSATPAAGTAHATPELDAEAAEQVRLAKELGEQAFGENTAILKKVALRGLRAFMVCAVGMAAFMWAAKRKKRELAASPAPAAQASAATAAAEEEDPTQRYLEEMRGLGFDVDTLEEELENERQAKAAASQRETG</sequence>
<dbReference type="Proteomes" id="UP001430356">
    <property type="component" value="Unassembled WGS sequence"/>
</dbReference>
<feature type="transmembrane region" description="Helical" evidence="2">
    <location>
        <begin position="102"/>
        <end position="120"/>
    </location>
</feature>
<dbReference type="AlphaFoldDB" id="A0AAW0EPR6"/>
<keyword evidence="4" id="KW-1185">Reference proteome</keyword>
<keyword evidence="2" id="KW-0812">Transmembrane</keyword>
<gene>
    <name evidence="3" type="ORF">NESM_000501700</name>
</gene>
<comment type="caution">
    <text evidence="3">The sequence shown here is derived from an EMBL/GenBank/DDBJ whole genome shotgun (WGS) entry which is preliminary data.</text>
</comment>
<keyword evidence="2" id="KW-0472">Membrane</keyword>
<dbReference type="EMBL" id="JAECZO010000060">
    <property type="protein sequence ID" value="KAK7195714.1"/>
    <property type="molecule type" value="Genomic_DNA"/>
</dbReference>
<feature type="region of interest" description="Disordered" evidence="1">
    <location>
        <begin position="35"/>
        <end position="68"/>
    </location>
</feature>
<keyword evidence="2" id="KW-1133">Transmembrane helix</keyword>
<evidence type="ECO:0000313" key="4">
    <source>
        <dbReference type="Proteomes" id="UP001430356"/>
    </source>
</evidence>
<feature type="region of interest" description="Disordered" evidence="1">
    <location>
        <begin position="131"/>
        <end position="187"/>
    </location>
</feature>
<name>A0AAW0EPR6_9TRYP</name>
<proteinExistence type="predicted"/>
<accession>A0AAW0EPR6</accession>
<feature type="compositionally biased region" description="Low complexity" evidence="1">
    <location>
        <begin position="131"/>
        <end position="143"/>
    </location>
</feature>
<evidence type="ECO:0000313" key="3">
    <source>
        <dbReference type="EMBL" id="KAK7195714.1"/>
    </source>
</evidence>
<reference evidence="3 4" key="1">
    <citation type="journal article" date="2021" name="MBio">
        <title>A New Model Trypanosomatid, Novymonas esmeraldas: Genomic Perception of Its 'Candidatus Pandoraea novymonadis' Endosymbiont.</title>
        <authorList>
            <person name="Zakharova A."/>
            <person name="Saura A."/>
            <person name="Butenko A."/>
            <person name="Podesvova L."/>
            <person name="Warmusova S."/>
            <person name="Kostygov A.Y."/>
            <person name="Nenarokova A."/>
            <person name="Lukes J."/>
            <person name="Opperdoes F.R."/>
            <person name="Yurchenko V."/>
        </authorList>
    </citation>
    <scope>NUCLEOTIDE SEQUENCE [LARGE SCALE GENOMIC DNA]</scope>
    <source>
        <strain evidence="3 4">E262AT.01</strain>
    </source>
</reference>
<protein>
    <recommendedName>
        <fullName evidence="5">SHOCT domain-containing protein</fullName>
    </recommendedName>
</protein>
<feature type="compositionally biased region" description="Basic and acidic residues" evidence="1">
    <location>
        <begin position="149"/>
        <end position="158"/>
    </location>
</feature>